<dbReference type="InterPro" id="IPR050613">
    <property type="entry name" value="Sec_Metabolite_Reg"/>
</dbReference>
<gene>
    <name evidence="5" type="ORF">HMN09_01320900</name>
</gene>
<evidence type="ECO:0000256" key="3">
    <source>
        <dbReference type="SAM" id="MobiDB-lite"/>
    </source>
</evidence>
<organism evidence="5 6">
    <name type="scientific">Mycena chlorophos</name>
    <name type="common">Agaric fungus</name>
    <name type="synonym">Agaricus chlorophos</name>
    <dbReference type="NCBI Taxonomy" id="658473"/>
    <lineage>
        <taxon>Eukaryota</taxon>
        <taxon>Fungi</taxon>
        <taxon>Dikarya</taxon>
        <taxon>Basidiomycota</taxon>
        <taxon>Agaricomycotina</taxon>
        <taxon>Agaricomycetes</taxon>
        <taxon>Agaricomycetidae</taxon>
        <taxon>Agaricales</taxon>
        <taxon>Marasmiineae</taxon>
        <taxon>Mycenaceae</taxon>
        <taxon>Mycena</taxon>
    </lineage>
</organism>
<evidence type="ECO:0000313" key="5">
    <source>
        <dbReference type="EMBL" id="KAF7289589.1"/>
    </source>
</evidence>
<dbReference type="GO" id="GO:0000981">
    <property type="term" value="F:DNA-binding transcription factor activity, RNA polymerase II-specific"/>
    <property type="evidence" value="ECO:0007669"/>
    <property type="project" value="InterPro"/>
</dbReference>
<dbReference type="Gene3D" id="4.10.240.10">
    <property type="entry name" value="Zn(2)-C6 fungal-type DNA-binding domain"/>
    <property type="match status" value="1"/>
</dbReference>
<feature type="compositionally biased region" description="Low complexity" evidence="3">
    <location>
        <begin position="133"/>
        <end position="144"/>
    </location>
</feature>
<proteinExistence type="predicted"/>
<dbReference type="PROSITE" id="PS50048">
    <property type="entry name" value="ZN2_CY6_FUNGAL_2"/>
    <property type="match status" value="1"/>
</dbReference>
<name>A0A8H6VQ48_MYCCL</name>
<dbReference type="InterPro" id="IPR036864">
    <property type="entry name" value="Zn2-C6_fun-type_DNA-bd_sf"/>
</dbReference>
<dbReference type="InterPro" id="IPR001138">
    <property type="entry name" value="Zn2Cys6_DnaBD"/>
</dbReference>
<dbReference type="Pfam" id="PF00172">
    <property type="entry name" value="Zn_clus"/>
    <property type="match status" value="1"/>
</dbReference>
<reference evidence="5" key="1">
    <citation type="submission" date="2020-05" db="EMBL/GenBank/DDBJ databases">
        <title>Mycena genomes resolve the evolution of fungal bioluminescence.</title>
        <authorList>
            <person name="Tsai I.J."/>
        </authorList>
    </citation>
    <scope>NUCLEOTIDE SEQUENCE</scope>
    <source>
        <strain evidence="5">110903Hualien_Pintung</strain>
    </source>
</reference>
<feature type="domain" description="Zn(2)-C6 fungal-type" evidence="4">
    <location>
        <begin position="26"/>
        <end position="57"/>
    </location>
</feature>
<dbReference type="PROSITE" id="PS00463">
    <property type="entry name" value="ZN2_CY6_FUNGAL_1"/>
    <property type="match status" value="1"/>
</dbReference>
<accession>A0A8H6VQ48</accession>
<comment type="caution">
    <text evidence="5">The sequence shown here is derived from an EMBL/GenBank/DDBJ whole genome shotgun (WGS) entry which is preliminary data.</text>
</comment>
<keyword evidence="6" id="KW-1185">Reference proteome</keyword>
<evidence type="ECO:0000256" key="2">
    <source>
        <dbReference type="ARBA" id="ARBA00023242"/>
    </source>
</evidence>
<dbReference type="SUPFAM" id="SSF57701">
    <property type="entry name" value="Zn2/Cys6 DNA-binding domain"/>
    <property type="match status" value="1"/>
</dbReference>
<keyword evidence="2" id="KW-0539">Nucleus</keyword>
<dbReference type="GO" id="GO:0008270">
    <property type="term" value="F:zinc ion binding"/>
    <property type="evidence" value="ECO:0007669"/>
    <property type="project" value="InterPro"/>
</dbReference>
<dbReference type="EMBL" id="JACAZE010000028">
    <property type="protein sequence ID" value="KAF7289589.1"/>
    <property type="molecule type" value="Genomic_DNA"/>
</dbReference>
<dbReference type="SMART" id="SM00066">
    <property type="entry name" value="GAL4"/>
    <property type="match status" value="2"/>
</dbReference>
<dbReference type="PANTHER" id="PTHR31001">
    <property type="entry name" value="UNCHARACTERIZED TRANSCRIPTIONAL REGULATORY PROTEIN"/>
    <property type="match status" value="1"/>
</dbReference>
<dbReference type="AlphaFoldDB" id="A0A8H6VQ48"/>
<sequence>MPSPAAASTSTASASSPKPAKFKTPTCVLCRKRKLRCDGGNPCGPCTRTRTPVVCTRRMHYMPVRAKPNPSRSESSFSASFGGLRQRKRRCDGNFPCRTCTQAGRPDECKYREKPPSAGKQAGRRRHHDHSDSGSSTSSNSSSSRPTTPQYTAGGLELHADAALDLSGLDTLFSWDSSLEMSTQCGFSPRESSVGYDSESTIARNLFLEHRYHYGLGVSANKFAAIANGDISGIAIHPALVHAAELLGTVQRYQSHPEGWLSFNSQSAAEVELEILVRKALDTPDAQMDPLTAVQTTMMLCLYSAQKEDIYVVLETLAKASKLFIEHADTFAVEGDLCEIFVPGSGFGLPGNVKQRPQLVPSPYLLSARTQAEEVRAAIAQIVFMDIGCRLLLSLPSNVDPVLVDRFRRLTTLHNDTTSNFLRAKSFLLLLDAQTLLHSWGNINSTPPSEWSKRYRALVSQVQEHVAFVDALLHQASTGGYDEPSAVVVLRVTALAARGALTQLYGLFASRGAQAQFAETVHTVVQIIGEFKDSDYEFLDPPLGIALVAVARTINGVDPSVLGYNGAQQAVMVLNDFNVRLRQGGPYSMQL</sequence>
<dbReference type="OrthoDB" id="2017365at2759"/>
<dbReference type="Proteomes" id="UP000613580">
    <property type="component" value="Unassembled WGS sequence"/>
</dbReference>
<evidence type="ECO:0000259" key="4">
    <source>
        <dbReference type="PROSITE" id="PS50048"/>
    </source>
</evidence>
<comment type="subcellular location">
    <subcellularLocation>
        <location evidence="1">Nucleus</location>
    </subcellularLocation>
</comment>
<dbReference type="GO" id="GO:0005634">
    <property type="term" value="C:nucleus"/>
    <property type="evidence" value="ECO:0007669"/>
    <property type="project" value="UniProtKB-SubCell"/>
</dbReference>
<dbReference type="CDD" id="cd00067">
    <property type="entry name" value="GAL4"/>
    <property type="match status" value="2"/>
</dbReference>
<feature type="compositionally biased region" description="Basic and acidic residues" evidence="3">
    <location>
        <begin position="106"/>
        <end position="115"/>
    </location>
</feature>
<evidence type="ECO:0000313" key="6">
    <source>
        <dbReference type="Proteomes" id="UP000613580"/>
    </source>
</evidence>
<feature type="region of interest" description="Disordered" evidence="3">
    <location>
        <begin position="1"/>
        <end position="22"/>
    </location>
</feature>
<protein>
    <submittedName>
        <fullName evidence="5">Zn(2)-C6 fungal-type domain-containing protein</fullName>
    </submittedName>
</protein>
<evidence type="ECO:0000256" key="1">
    <source>
        <dbReference type="ARBA" id="ARBA00004123"/>
    </source>
</evidence>
<feature type="region of interest" description="Disordered" evidence="3">
    <location>
        <begin position="106"/>
        <end position="152"/>
    </location>
</feature>